<evidence type="ECO:0000256" key="2">
    <source>
        <dbReference type="SAM" id="MobiDB-lite"/>
    </source>
</evidence>
<feature type="region of interest" description="Disordered" evidence="2">
    <location>
        <begin position="271"/>
        <end position="297"/>
    </location>
</feature>
<protein>
    <recommendedName>
        <fullName evidence="7">DUF4139 domain-containing protein</fullName>
    </recommendedName>
</protein>
<dbReference type="EMBL" id="JAZAVK010000115">
    <property type="protein sequence ID" value="KAK7421889.1"/>
    <property type="molecule type" value="Genomic_DNA"/>
</dbReference>
<accession>A0ABR1HLN3</accession>
<dbReference type="Pfam" id="PF13598">
    <property type="entry name" value="DUF4139"/>
    <property type="match status" value="1"/>
</dbReference>
<dbReference type="NCBIfam" id="TIGR02231">
    <property type="entry name" value="mucoidy inhibitor MuiA family protein"/>
    <property type="match status" value="1"/>
</dbReference>
<feature type="domain" description="DUF4139" evidence="3">
    <location>
        <begin position="307"/>
        <end position="803"/>
    </location>
</feature>
<dbReference type="Pfam" id="PF13600">
    <property type="entry name" value="DUF4140"/>
    <property type="match status" value="1"/>
</dbReference>
<evidence type="ECO:0000259" key="4">
    <source>
        <dbReference type="Pfam" id="PF13600"/>
    </source>
</evidence>
<keyword evidence="1" id="KW-0175">Coiled coil</keyword>
<evidence type="ECO:0000259" key="3">
    <source>
        <dbReference type="Pfam" id="PF13598"/>
    </source>
</evidence>
<dbReference type="Proteomes" id="UP001498421">
    <property type="component" value="Unassembled WGS sequence"/>
</dbReference>
<feature type="compositionally biased region" description="Polar residues" evidence="2">
    <location>
        <begin position="521"/>
        <end position="538"/>
    </location>
</feature>
<evidence type="ECO:0000313" key="6">
    <source>
        <dbReference type="Proteomes" id="UP001498421"/>
    </source>
</evidence>
<proteinExistence type="predicted"/>
<dbReference type="InterPro" id="IPR025554">
    <property type="entry name" value="DUF4140"/>
</dbReference>
<feature type="region of interest" description="Disordered" evidence="2">
    <location>
        <begin position="80"/>
        <end position="111"/>
    </location>
</feature>
<feature type="region of interest" description="Disordered" evidence="2">
    <location>
        <begin position="448"/>
        <end position="481"/>
    </location>
</feature>
<reference evidence="5 6" key="1">
    <citation type="journal article" date="2025" name="Microbiol. Resour. Announc.">
        <title>Draft genome sequences for Neonectria magnoliae and Neonectria punicea, canker pathogens of Liriodendron tulipifera and Acer saccharum in West Virginia.</title>
        <authorList>
            <person name="Petronek H.M."/>
            <person name="Kasson M.T."/>
            <person name="Metheny A.M."/>
            <person name="Stauder C.M."/>
            <person name="Lovett B."/>
            <person name="Lynch S.C."/>
            <person name="Garnas J.R."/>
            <person name="Kasson L.R."/>
            <person name="Stajich J.E."/>
        </authorList>
    </citation>
    <scope>NUCLEOTIDE SEQUENCE [LARGE SCALE GENOMIC DNA]</scope>
    <source>
        <strain evidence="5 6">NRRL 64651</strain>
    </source>
</reference>
<dbReference type="InterPro" id="IPR037291">
    <property type="entry name" value="DUF4139"/>
</dbReference>
<feature type="compositionally biased region" description="Low complexity" evidence="2">
    <location>
        <begin position="272"/>
        <end position="282"/>
    </location>
</feature>
<evidence type="ECO:0000256" key="1">
    <source>
        <dbReference type="SAM" id="Coils"/>
    </source>
</evidence>
<sequence length="820" mass="91952">MDVTHRVEYKIRDLTTRAVTLFPNQAQIQRDIKDVPLRPGVNEIVVVGLSPTVNKDSIKVEGSGSATIVGITVESLPNRELYDDVYPDSDSDSSDEDDNDDDVEEGPEQPGLKEVTLKLVELCDNLTRAQDFIANADERIRVLNAYCGSLDKREGVDIQNILATYKQEREKAHADRMAGCVEERDLNVAINKASQEHARLLKKDQKLKTKASKAQAKIQKIKNKKHQQRMMRQQERLQEKVRIRAERERVWAKTCWTVNIQLEVNSSFTPMSSRRGSVSSDVDVAREMKRSPSRTMDLDEPMSCDLVLSYVTSSAYWTPSYDLQLSTPTSTGSLCFDACLSNTTSETWENCKITLSTSQAAFSGVNDAAPILRPWRIKMAPKDADPQVSDITNSCQELREQMMYLQRNSGAVIESRANAFGSSSHQLQDYQVQLMLLEQQNKKRLMMARQTDDVAQGQQPQAQMQMQQQQHQQQQHIHQQPIAAQQVAQQVVQQQMQQQQMQQQMQQRPIAPLNAQQLQNFSNQSPQARARHSSSQPQAAGMTPPWHVENPQGVAMDLEAPTLDAQPSLDFHESLMEETGLTTTYDLHGLKTLVPKYTPTKHRVARVSFTNVFFGHTVVPKYHAMAYLRARLKNNSRWTLLKGPGSLTLDGSFMGRVTIPRCSSGDTFPLSLGVDPAIRIIYPKAEVQRSKTGMFSKDDCSVYVRSITLRNTRASAKPVNMLVLDQVPVSEDDRLRVDLVSPKGLTLEGVRVPSGEPGRDPTTDKDWGKATVRLKKGGSLCWEVNLESGKSVKLNLEYTVSLPSGEVAEDCAKTARRGSD</sequence>
<feature type="domain" description="DUF4140" evidence="4">
    <location>
        <begin position="19"/>
        <end position="143"/>
    </location>
</feature>
<dbReference type="InterPro" id="IPR011935">
    <property type="entry name" value="CHP02231"/>
</dbReference>
<keyword evidence="6" id="KW-1185">Reference proteome</keyword>
<dbReference type="PANTHER" id="PTHR31005">
    <property type="entry name" value="DUF4139 DOMAIN-CONTAINING PROTEIN"/>
    <property type="match status" value="1"/>
</dbReference>
<feature type="region of interest" description="Disordered" evidence="2">
    <location>
        <begin position="521"/>
        <end position="544"/>
    </location>
</feature>
<gene>
    <name evidence="5" type="ORF">QQZ08_009767</name>
</gene>
<feature type="compositionally biased region" description="Low complexity" evidence="2">
    <location>
        <begin position="455"/>
        <end position="481"/>
    </location>
</feature>
<evidence type="ECO:0008006" key="7">
    <source>
        <dbReference type="Google" id="ProtNLM"/>
    </source>
</evidence>
<organism evidence="5 6">
    <name type="scientific">Neonectria magnoliae</name>
    <dbReference type="NCBI Taxonomy" id="2732573"/>
    <lineage>
        <taxon>Eukaryota</taxon>
        <taxon>Fungi</taxon>
        <taxon>Dikarya</taxon>
        <taxon>Ascomycota</taxon>
        <taxon>Pezizomycotina</taxon>
        <taxon>Sordariomycetes</taxon>
        <taxon>Hypocreomycetidae</taxon>
        <taxon>Hypocreales</taxon>
        <taxon>Nectriaceae</taxon>
        <taxon>Neonectria</taxon>
    </lineage>
</organism>
<evidence type="ECO:0000313" key="5">
    <source>
        <dbReference type="EMBL" id="KAK7421889.1"/>
    </source>
</evidence>
<comment type="caution">
    <text evidence="5">The sequence shown here is derived from an EMBL/GenBank/DDBJ whole genome shotgun (WGS) entry which is preliminary data.</text>
</comment>
<feature type="coiled-coil region" evidence="1">
    <location>
        <begin position="190"/>
        <end position="224"/>
    </location>
</feature>
<feature type="compositionally biased region" description="Acidic residues" evidence="2">
    <location>
        <begin position="83"/>
        <end position="107"/>
    </location>
</feature>
<name>A0ABR1HLN3_9HYPO</name>
<dbReference type="PANTHER" id="PTHR31005:SF8">
    <property type="entry name" value="DUF4139 DOMAIN-CONTAINING PROTEIN"/>
    <property type="match status" value="1"/>
</dbReference>